<dbReference type="Pfam" id="PF18861">
    <property type="entry name" value="PTP_tm"/>
    <property type="match status" value="1"/>
</dbReference>
<dbReference type="PRINTS" id="PR00700">
    <property type="entry name" value="PRTYPHPHTASE"/>
</dbReference>
<dbReference type="PROSITE" id="PS50056">
    <property type="entry name" value="TYR_PHOSPHATASE_2"/>
    <property type="match status" value="1"/>
</dbReference>
<comment type="subcellular location">
    <subcellularLocation>
        <location evidence="2">Cell junction</location>
    </subcellularLocation>
    <subcellularLocation>
        <location evidence="1">Cell membrane</location>
        <topology evidence="1">Single-pass type I membrane protein</topology>
    </subcellularLocation>
    <subcellularLocation>
        <location evidence="3">Cell projection</location>
        <location evidence="3">Ruffle membrane</location>
    </subcellularLocation>
</comment>
<feature type="transmembrane region" description="Helical" evidence="23">
    <location>
        <begin position="919"/>
        <end position="939"/>
    </location>
</feature>
<reference evidence="27" key="1">
    <citation type="submission" date="2025-08" db="UniProtKB">
        <authorList>
            <consortium name="Ensembl"/>
        </authorList>
    </citation>
    <scope>IDENTIFICATION</scope>
</reference>
<feature type="domain" description="Fibronectin type-III" evidence="26">
    <location>
        <begin position="566"/>
        <end position="661"/>
    </location>
</feature>
<dbReference type="Proteomes" id="UP000694570">
    <property type="component" value="Unplaced"/>
</dbReference>
<dbReference type="GO" id="GO:0050778">
    <property type="term" value="P:positive regulation of immune response"/>
    <property type="evidence" value="ECO:0007669"/>
    <property type="project" value="UniProtKB-ARBA"/>
</dbReference>
<feature type="compositionally biased region" description="Gly residues" evidence="22">
    <location>
        <begin position="1"/>
        <end position="12"/>
    </location>
</feature>
<keyword evidence="6" id="KW-0597">Phosphoprotein</keyword>
<dbReference type="AlphaFoldDB" id="A0A8D0W1G6"/>
<dbReference type="InterPro" id="IPR029021">
    <property type="entry name" value="Prot-tyrosine_phosphatase-like"/>
</dbReference>
<evidence type="ECO:0000256" key="8">
    <source>
        <dbReference type="ARBA" id="ARBA00022729"/>
    </source>
</evidence>
<dbReference type="Gene3D" id="3.90.190.10">
    <property type="entry name" value="Protein tyrosine phosphatase superfamily"/>
    <property type="match status" value="1"/>
</dbReference>
<feature type="compositionally biased region" description="Low complexity" evidence="22">
    <location>
        <begin position="132"/>
        <end position="151"/>
    </location>
</feature>
<dbReference type="GO" id="GO:0002376">
    <property type="term" value="P:immune system process"/>
    <property type="evidence" value="ECO:0007669"/>
    <property type="project" value="UniProtKB-ARBA"/>
</dbReference>
<dbReference type="GO" id="GO:0051130">
    <property type="term" value="P:positive regulation of cellular component organization"/>
    <property type="evidence" value="ECO:0007669"/>
    <property type="project" value="UniProtKB-ARBA"/>
</dbReference>
<dbReference type="InterPro" id="IPR000242">
    <property type="entry name" value="PTP_cat"/>
</dbReference>
<protein>
    <recommendedName>
        <fullName evidence="20">Receptor-type tyrosine-protein phosphatase eta</fullName>
        <ecNumber evidence="4">3.1.3.48</ecNumber>
    </recommendedName>
    <alternativeName>
        <fullName evidence="21">Protein-tyrosine phosphatase receptor type J</fullName>
    </alternativeName>
</protein>
<dbReference type="GO" id="GO:0008285">
    <property type="term" value="P:negative regulation of cell population proliferation"/>
    <property type="evidence" value="ECO:0007669"/>
    <property type="project" value="UniProtKB-ARBA"/>
</dbReference>
<dbReference type="InterPro" id="IPR050713">
    <property type="entry name" value="RTP_Phos/Ushers"/>
</dbReference>
<name>A0A8D0W1G6_PIG</name>
<evidence type="ECO:0000256" key="15">
    <source>
        <dbReference type="ARBA" id="ARBA00023180"/>
    </source>
</evidence>
<dbReference type="GO" id="GO:0032587">
    <property type="term" value="C:ruffle membrane"/>
    <property type="evidence" value="ECO:0007669"/>
    <property type="project" value="UniProtKB-SubCell"/>
</dbReference>
<dbReference type="PANTHER" id="PTHR46957:SF5">
    <property type="entry name" value="PROTEIN-TYROSINE-PHOSPHATASE"/>
    <property type="match status" value="1"/>
</dbReference>
<dbReference type="InterPro" id="IPR003595">
    <property type="entry name" value="Tyr_Pase_cat"/>
</dbReference>
<dbReference type="GO" id="GO:0009653">
    <property type="term" value="P:anatomical structure morphogenesis"/>
    <property type="evidence" value="ECO:0007669"/>
    <property type="project" value="UniProtKB-ARBA"/>
</dbReference>
<evidence type="ECO:0000256" key="14">
    <source>
        <dbReference type="ARBA" id="ARBA00023136"/>
    </source>
</evidence>
<dbReference type="CDD" id="cd14615">
    <property type="entry name" value="R-PTPc-J"/>
    <property type="match status" value="1"/>
</dbReference>
<keyword evidence="14 23" id="KW-0472">Membrane</keyword>
<dbReference type="InterPro" id="IPR000387">
    <property type="entry name" value="Tyr_Pase_dom"/>
</dbReference>
<dbReference type="GO" id="GO:0010642">
    <property type="term" value="P:negative regulation of platelet-derived growth factor receptor signaling pathway"/>
    <property type="evidence" value="ECO:0007669"/>
    <property type="project" value="UniProtKB-ARBA"/>
</dbReference>
<dbReference type="SUPFAM" id="SSF49265">
    <property type="entry name" value="Fibronectin type III"/>
    <property type="match status" value="4"/>
</dbReference>
<dbReference type="GO" id="GO:0050860">
    <property type="term" value="P:negative regulation of T cell receptor signaling pathway"/>
    <property type="evidence" value="ECO:0007669"/>
    <property type="project" value="UniProtKB-ARBA"/>
</dbReference>
<feature type="region of interest" description="Disordered" evidence="22">
    <location>
        <begin position="128"/>
        <end position="158"/>
    </location>
</feature>
<evidence type="ECO:0000256" key="12">
    <source>
        <dbReference type="ARBA" id="ARBA00022949"/>
    </source>
</evidence>
<evidence type="ECO:0000256" key="18">
    <source>
        <dbReference type="ARBA" id="ARBA00051722"/>
    </source>
</evidence>
<dbReference type="FunFam" id="2.60.40.10:FF:000362">
    <property type="entry name" value="Receptor-type tyrosine-protein phosphatase eta"/>
    <property type="match status" value="3"/>
</dbReference>
<evidence type="ECO:0000256" key="21">
    <source>
        <dbReference type="ARBA" id="ARBA00081746"/>
    </source>
</evidence>
<dbReference type="SMART" id="SM00060">
    <property type="entry name" value="FN3"/>
    <property type="match status" value="7"/>
</dbReference>
<dbReference type="Gene3D" id="2.60.40.10">
    <property type="entry name" value="Immunoglobulins"/>
    <property type="match status" value="4"/>
</dbReference>
<dbReference type="FunFam" id="3.90.190.10:FF:000009">
    <property type="entry name" value="Receptor-type tyrosine-protein phosphatase beta"/>
    <property type="match status" value="1"/>
</dbReference>
<keyword evidence="16" id="KW-0966">Cell projection</keyword>
<evidence type="ECO:0000256" key="13">
    <source>
        <dbReference type="ARBA" id="ARBA00022989"/>
    </source>
</evidence>
<dbReference type="GO" id="GO:0070161">
    <property type="term" value="C:anchoring junction"/>
    <property type="evidence" value="ECO:0007669"/>
    <property type="project" value="UniProtKB-SubCell"/>
</dbReference>
<keyword evidence="15" id="KW-0325">Glycoprotein</keyword>
<feature type="domain" description="Fibronectin type-III" evidence="26">
    <location>
        <begin position="662"/>
        <end position="760"/>
    </location>
</feature>
<evidence type="ECO:0000256" key="11">
    <source>
        <dbReference type="ARBA" id="ARBA00022912"/>
    </source>
</evidence>
<dbReference type="GO" id="GO:0001772">
    <property type="term" value="C:immunological synapse"/>
    <property type="evidence" value="ECO:0007669"/>
    <property type="project" value="UniProtKB-ARBA"/>
</dbReference>
<evidence type="ECO:0000313" key="28">
    <source>
        <dbReference type="Proteomes" id="UP000694570"/>
    </source>
</evidence>
<evidence type="ECO:0000256" key="6">
    <source>
        <dbReference type="ARBA" id="ARBA00022553"/>
    </source>
</evidence>
<feature type="domain" description="Tyrosine-protein phosphatase" evidence="24">
    <location>
        <begin position="970"/>
        <end position="1227"/>
    </location>
</feature>
<feature type="domain" description="Tyrosine specific protein phosphatases" evidence="25">
    <location>
        <begin position="1145"/>
        <end position="1218"/>
    </location>
</feature>
<evidence type="ECO:0000256" key="3">
    <source>
        <dbReference type="ARBA" id="ARBA00004632"/>
    </source>
</evidence>
<evidence type="ECO:0000256" key="22">
    <source>
        <dbReference type="SAM" id="MobiDB-lite"/>
    </source>
</evidence>
<feature type="compositionally biased region" description="Basic residues" evidence="22">
    <location>
        <begin position="16"/>
        <end position="25"/>
    </location>
</feature>
<evidence type="ECO:0000256" key="19">
    <source>
        <dbReference type="ARBA" id="ARBA00064171"/>
    </source>
</evidence>
<dbReference type="PROSITE" id="PS50055">
    <property type="entry name" value="TYR_PHOSPHATASE_PTP"/>
    <property type="match status" value="1"/>
</dbReference>
<evidence type="ECO:0000256" key="5">
    <source>
        <dbReference type="ARBA" id="ARBA00022475"/>
    </source>
</evidence>
<dbReference type="SMART" id="SM00194">
    <property type="entry name" value="PTPc"/>
    <property type="match status" value="1"/>
</dbReference>
<evidence type="ECO:0000256" key="9">
    <source>
        <dbReference type="ARBA" id="ARBA00022737"/>
    </source>
</evidence>
<evidence type="ECO:0000256" key="23">
    <source>
        <dbReference type="SAM" id="Phobius"/>
    </source>
</evidence>
<dbReference type="Ensembl" id="ENSSSCT00030031498.1">
    <property type="protein sequence ID" value="ENSSSCP00030014165.1"/>
    <property type="gene ID" value="ENSSSCG00030022024.1"/>
</dbReference>
<dbReference type="Pfam" id="PF00102">
    <property type="entry name" value="Y_phosphatase"/>
    <property type="match status" value="1"/>
</dbReference>
<dbReference type="InterPro" id="IPR003961">
    <property type="entry name" value="FN3_dom"/>
</dbReference>
<dbReference type="InterPro" id="IPR036116">
    <property type="entry name" value="FN3_sf"/>
</dbReference>
<dbReference type="InterPro" id="IPR013783">
    <property type="entry name" value="Ig-like_fold"/>
</dbReference>
<keyword evidence="12" id="KW-0965">Cell junction</keyword>
<evidence type="ECO:0000259" key="25">
    <source>
        <dbReference type="PROSITE" id="PS50056"/>
    </source>
</evidence>
<evidence type="ECO:0000256" key="16">
    <source>
        <dbReference type="ARBA" id="ARBA00023273"/>
    </source>
</evidence>
<keyword evidence="13 23" id="KW-1133">Transmembrane helix</keyword>
<dbReference type="GO" id="GO:0030336">
    <property type="term" value="P:negative regulation of cell migration"/>
    <property type="evidence" value="ECO:0007669"/>
    <property type="project" value="UniProtKB-ARBA"/>
</dbReference>
<dbReference type="CDD" id="cd00063">
    <property type="entry name" value="FN3"/>
    <property type="match status" value="4"/>
</dbReference>
<comment type="catalytic activity">
    <reaction evidence="18">
        <text>O-phospho-L-tyrosyl-[protein] + H2O = L-tyrosyl-[protein] + phosphate</text>
        <dbReference type="Rhea" id="RHEA:10684"/>
        <dbReference type="Rhea" id="RHEA-COMP:10136"/>
        <dbReference type="Rhea" id="RHEA-COMP:20101"/>
        <dbReference type="ChEBI" id="CHEBI:15377"/>
        <dbReference type="ChEBI" id="CHEBI:43474"/>
        <dbReference type="ChEBI" id="CHEBI:46858"/>
        <dbReference type="ChEBI" id="CHEBI:61978"/>
        <dbReference type="EC" id="3.1.3.48"/>
    </reaction>
</comment>
<dbReference type="InterPro" id="IPR041201">
    <property type="entry name" value="PTPRJ_TM"/>
</dbReference>
<proteinExistence type="inferred from homology"/>
<evidence type="ECO:0000256" key="1">
    <source>
        <dbReference type="ARBA" id="ARBA00004251"/>
    </source>
</evidence>
<dbReference type="Pfam" id="PF00041">
    <property type="entry name" value="fn3"/>
    <property type="match status" value="3"/>
</dbReference>
<dbReference type="GO" id="GO:0030097">
    <property type="term" value="P:hemopoiesis"/>
    <property type="evidence" value="ECO:0007669"/>
    <property type="project" value="UniProtKB-ARBA"/>
</dbReference>
<dbReference type="GO" id="GO:0001954">
    <property type="term" value="P:positive regulation of cell-matrix adhesion"/>
    <property type="evidence" value="ECO:0007669"/>
    <property type="project" value="UniProtKB-ARBA"/>
</dbReference>
<dbReference type="SMART" id="SM00404">
    <property type="entry name" value="PTPc_motif"/>
    <property type="match status" value="1"/>
</dbReference>
<dbReference type="PANTHER" id="PTHR46957">
    <property type="entry name" value="CYTOKINE RECEPTOR"/>
    <property type="match status" value="1"/>
</dbReference>
<keyword evidence="8" id="KW-0732">Signal</keyword>
<keyword evidence="9" id="KW-0677">Repeat</keyword>
<dbReference type="GO" id="GO:1902533">
    <property type="term" value="P:positive regulation of intracellular signal transduction"/>
    <property type="evidence" value="ECO:0007669"/>
    <property type="project" value="UniProtKB-ARBA"/>
</dbReference>
<accession>A0A8D0W1G6</accession>
<keyword evidence="11" id="KW-0904">Protein phosphatase</keyword>
<evidence type="ECO:0000256" key="4">
    <source>
        <dbReference type="ARBA" id="ARBA00013064"/>
    </source>
</evidence>
<evidence type="ECO:0000256" key="2">
    <source>
        <dbReference type="ARBA" id="ARBA00004282"/>
    </source>
</evidence>
<dbReference type="InterPro" id="IPR016130">
    <property type="entry name" value="Tyr_Pase_AS"/>
</dbReference>
<dbReference type="EC" id="3.1.3.48" evidence="4"/>
<evidence type="ECO:0000256" key="10">
    <source>
        <dbReference type="ARBA" id="ARBA00022801"/>
    </source>
</evidence>
<evidence type="ECO:0000259" key="26">
    <source>
        <dbReference type="PROSITE" id="PS50853"/>
    </source>
</evidence>
<dbReference type="FunFam" id="2.60.40.10:FF:001417">
    <property type="entry name" value="Receptor-type tyrosine-protein phosphatase eta"/>
    <property type="match status" value="1"/>
</dbReference>
<sequence>MSPGKPGAGGAGTRRTGWRRRRRRRWLEAATRAPGLGRTAGPDSRVRGTFQGARGMKPAAREARPPPRSPGLLWALPPLLLLLRLEPSPTKAVTIRPTSVALTWKNDPTASNYTDKGESEMVAGQRGLANQTSGNSTDSSPGSNGTSGNPTAGKMNKPSTVSDLRVTFVGVTQAALAWKNDNITATCRMLLESQTPPQNLAVNISDLKPGIRYKVTLYLSESSETQRDLLVTENGLGDLSQPLRSPGVPGYKYRLESADLPSDPSLTTEVLVWGLKSDAGYKATVYPRAADGPEGHPQATEFKTNSSQVFDIKVVNISATSLTLTWKINDHEPSSVYTYEIQVAGETDSFNLTVNETQAVLTPLRSSSLYNITVCPLLDGGSMGTPGFLQVYTPPSPVSDFRVTSVSAREIGLAWSSNDSNSFRIYTTQSATGKAQEETTTNQSIVIGGLYPGTTYRFDILPQGPNGTQGDSQTVSTRTDSSAVFDIRVVNVTTTDMQLKWQNTDSAPGYLYLVRVQSEHSVHEMNSSHEAITLGGLIPGTLYNITIIPEVNHVQGNASATAQYTRPSNVSNVKISTNTTAATLTWENFDEASSRYTYRLLIEQEGNASKTTQIVTGTGITSATVTELIPGSSYIVEIFSQVGDGTESLAPDRQSFCTDPAPVASFHCEVVPREPTLVLKWPCPFGTNTGFMLEVSNGGWRNMTYLESCSSENGSEYRTEVTYLNFSTSYNISITALSCNGSKMAAPTQNTCLTGITAPPSPDGSPNITSVSHNSVKVKFSGFEASHGPIKAYAVILTTGEAVHPSADVLRYTYEDFKKGTSDTYVTYLITTEEQKRSQGLSEVLKYEINVGNESTTHGYYNGKLEPLGSYRACVAGFTNITFNPHSDGLIDGNESYVSFSRYSDAVFLPQDPGVICGAVFGCIFGALVIVAVGGFIFWRKKKVILSKLIKVENFEAYFKKQQADSNCGFAEEYEDLKIVGINLPKYAAELAENRGKNRYNNVLPYDTSRVKLSVQTHSADDYINANYMPGYHSKRDFIATQGPLPNTLKDFWRMVWEKNVYAIVMLTKCVEQGRTKCEEYWPSKQAQDYGDITVAMTSEIVLPEWTIRDFTVKNIQTSESHPLRQFHFTSWPDHGVPDTTDLLINFRYLVRDYMKQSPPESPILVHCSAGVGRTGTFIAIDRLIYQIENENTVDVYGIVYDLRMHRPLMVQTEDQYVFLNQCVLDIIRSQKDSKVDLIYQNTTAMTIYENLAPVTAFGKTNGYIA</sequence>
<dbReference type="SUPFAM" id="SSF52799">
    <property type="entry name" value="(Phosphotyrosine protein) phosphatases II"/>
    <property type="match status" value="1"/>
</dbReference>
<feature type="domain" description="Fibronectin type-III" evidence="26">
    <location>
        <begin position="308"/>
        <end position="397"/>
    </location>
</feature>
<evidence type="ECO:0000256" key="17">
    <source>
        <dbReference type="ARBA" id="ARBA00025789"/>
    </source>
</evidence>
<evidence type="ECO:0000313" key="27">
    <source>
        <dbReference type="Ensembl" id="ENSSSCP00030014165.1"/>
    </source>
</evidence>
<feature type="region of interest" description="Disordered" evidence="22">
    <location>
        <begin position="1"/>
        <end position="71"/>
    </location>
</feature>
<keyword evidence="10" id="KW-0378">Hydrolase</keyword>
<comment type="subunit">
    <text evidence="19">Monomer. Interacts with CTNNB1 (phosphorylated) and JUP (phosphorylated). Interacts with FLT3 (phosphorylated). Interacts with GAB1 and GRB2.</text>
</comment>
<dbReference type="GO" id="GO:0004725">
    <property type="term" value="F:protein tyrosine phosphatase activity"/>
    <property type="evidence" value="ECO:0007669"/>
    <property type="project" value="UniProtKB-EC"/>
</dbReference>
<organism evidence="27 28">
    <name type="scientific">Sus scrofa</name>
    <name type="common">Pig</name>
    <dbReference type="NCBI Taxonomy" id="9823"/>
    <lineage>
        <taxon>Eukaryota</taxon>
        <taxon>Metazoa</taxon>
        <taxon>Chordata</taxon>
        <taxon>Craniata</taxon>
        <taxon>Vertebrata</taxon>
        <taxon>Euteleostomi</taxon>
        <taxon>Mammalia</taxon>
        <taxon>Eutheria</taxon>
        <taxon>Laurasiatheria</taxon>
        <taxon>Artiodactyla</taxon>
        <taxon>Suina</taxon>
        <taxon>Suidae</taxon>
        <taxon>Sus</taxon>
    </lineage>
</organism>
<evidence type="ECO:0000256" key="20">
    <source>
        <dbReference type="ARBA" id="ARBA00071459"/>
    </source>
</evidence>
<evidence type="ECO:0000259" key="24">
    <source>
        <dbReference type="PROSITE" id="PS50055"/>
    </source>
</evidence>
<dbReference type="PROSITE" id="PS50853">
    <property type="entry name" value="FN3"/>
    <property type="match status" value="3"/>
</dbReference>
<keyword evidence="7 23" id="KW-0812">Transmembrane</keyword>
<dbReference type="PROSITE" id="PS00383">
    <property type="entry name" value="TYR_PHOSPHATASE_1"/>
    <property type="match status" value="1"/>
</dbReference>
<evidence type="ECO:0000256" key="7">
    <source>
        <dbReference type="ARBA" id="ARBA00022692"/>
    </source>
</evidence>
<keyword evidence="5" id="KW-1003">Cell membrane</keyword>
<comment type="similarity">
    <text evidence="17">Belongs to the protein-tyrosine phosphatase family. Receptor class 3 subfamily.</text>
</comment>